<protein>
    <submittedName>
        <fullName evidence="1">Uncharacterized protein</fullName>
    </submittedName>
</protein>
<gene>
    <name evidence="1" type="ORF">SCAR479_00275</name>
</gene>
<organism evidence="1 2">
    <name type="scientific">Seiridium cardinale</name>
    <dbReference type="NCBI Taxonomy" id="138064"/>
    <lineage>
        <taxon>Eukaryota</taxon>
        <taxon>Fungi</taxon>
        <taxon>Dikarya</taxon>
        <taxon>Ascomycota</taxon>
        <taxon>Pezizomycotina</taxon>
        <taxon>Sordariomycetes</taxon>
        <taxon>Xylariomycetidae</taxon>
        <taxon>Amphisphaeriales</taxon>
        <taxon>Sporocadaceae</taxon>
        <taxon>Seiridium</taxon>
    </lineage>
</organism>
<dbReference type="Proteomes" id="UP001465668">
    <property type="component" value="Unassembled WGS sequence"/>
</dbReference>
<reference evidence="1 2" key="1">
    <citation type="submission" date="2024-02" db="EMBL/GenBank/DDBJ databases">
        <title>First draft genome assembly of two strains of Seiridium cardinale.</title>
        <authorList>
            <person name="Emiliani G."/>
            <person name="Scali E."/>
        </authorList>
    </citation>
    <scope>NUCLEOTIDE SEQUENCE [LARGE SCALE GENOMIC DNA]</scope>
    <source>
        <strain evidence="1 2">BM-138-000479</strain>
    </source>
</reference>
<accession>A0ABR2Y912</accession>
<evidence type="ECO:0000313" key="1">
    <source>
        <dbReference type="EMBL" id="KAK9783716.1"/>
    </source>
</evidence>
<comment type="caution">
    <text evidence="1">The sequence shown here is derived from an EMBL/GenBank/DDBJ whole genome shotgun (WGS) entry which is preliminary data.</text>
</comment>
<evidence type="ECO:0000313" key="2">
    <source>
        <dbReference type="Proteomes" id="UP001465668"/>
    </source>
</evidence>
<proteinExistence type="predicted"/>
<dbReference type="EMBL" id="JARVKM010000001">
    <property type="protein sequence ID" value="KAK9783716.1"/>
    <property type="molecule type" value="Genomic_DNA"/>
</dbReference>
<keyword evidence="2" id="KW-1185">Reference proteome</keyword>
<sequence>MMFSRSPHLPLAVDAPDTVQTGGSVVHSQQFLGGSTNAIYNACRFGTSLASSIALAAEFDALAQLHVMRTQQDDVHRYIHVDSGYKERHAHRRESLTMIPRR</sequence>
<name>A0ABR2Y912_9PEZI</name>